<evidence type="ECO:0008006" key="9">
    <source>
        <dbReference type="Google" id="ProtNLM"/>
    </source>
</evidence>
<keyword evidence="8" id="KW-1185">Reference proteome</keyword>
<feature type="transmembrane region" description="Helical" evidence="6">
    <location>
        <begin position="186"/>
        <end position="207"/>
    </location>
</feature>
<protein>
    <recommendedName>
        <fullName evidence="9">Gustatory receptor</fullName>
    </recommendedName>
</protein>
<evidence type="ECO:0000256" key="3">
    <source>
        <dbReference type="ARBA" id="ARBA00022692"/>
    </source>
</evidence>
<keyword evidence="4 6" id="KW-1133">Transmembrane helix</keyword>
<evidence type="ECO:0000256" key="4">
    <source>
        <dbReference type="ARBA" id="ARBA00022989"/>
    </source>
</evidence>
<dbReference type="EMBL" id="BPLQ01014687">
    <property type="protein sequence ID" value="GIY82075.1"/>
    <property type="molecule type" value="Genomic_DNA"/>
</dbReference>
<feature type="transmembrane region" description="Helical" evidence="6">
    <location>
        <begin position="66"/>
        <end position="87"/>
    </location>
</feature>
<organism evidence="7 8">
    <name type="scientific">Caerostris darwini</name>
    <dbReference type="NCBI Taxonomy" id="1538125"/>
    <lineage>
        <taxon>Eukaryota</taxon>
        <taxon>Metazoa</taxon>
        <taxon>Ecdysozoa</taxon>
        <taxon>Arthropoda</taxon>
        <taxon>Chelicerata</taxon>
        <taxon>Arachnida</taxon>
        <taxon>Araneae</taxon>
        <taxon>Araneomorphae</taxon>
        <taxon>Entelegynae</taxon>
        <taxon>Araneoidea</taxon>
        <taxon>Araneidae</taxon>
        <taxon>Caerostris</taxon>
    </lineage>
</organism>
<dbReference type="Proteomes" id="UP001054837">
    <property type="component" value="Unassembled WGS sequence"/>
</dbReference>
<keyword evidence="3 6" id="KW-0812">Transmembrane</keyword>
<feature type="transmembrane region" description="Helical" evidence="6">
    <location>
        <begin position="219"/>
        <end position="240"/>
    </location>
</feature>
<dbReference type="InterPro" id="IPR013604">
    <property type="entry name" value="7TM_chemorcpt"/>
</dbReference>
<sequence length="322" mass="37206">MASQVLWLIFLSDSKSEFAEVIMVFVQTSAHAHLFRSRRKVRLLLQALLRISKKLHSVSRWKTLRVAVYISSISICILEAMFIITFWNSKRRDHDHHIIWTSPYLPEEWKYYCCLMRDVSLVLVIILLECLLISFSAYYCFVSKCIEMFLCDFCTKLCIRDARFDGRKKMQIYQEMAQIMVFADDFLSYSALCTLLNSMVGLFWSSYSLIICKDNYMTYSFFLVGIIHNLVTISMVMLPASAANQAFSMTKDTLLSLPERFPALEINLNLFIFQGLKQENALTLWKIYKIDKSLLISALATLVTYGFFVGTLGNAKASKPET</sequence>
<gene>
    <name evidence="7" type="primary">AVEN_142535_1</name>
    <name evidence="7" type="ORF">CDAR_123781</name>
</gene>
<reference evidence="7 8" key="1">
    <citation type="submission" date="2021-06" db="EMBL/GenBank/DDBJ databases">
        <title>Caerostris darwini draft genome.</title>
        <authorList>
            <person name="Kono N."/>
            <person name="Arakawa K."/>
        </authorList>
    </citation>
    <scope>NUCLEOTIDE SEQUENCE [LARGE SCALE GENOMIC DNA]</scope>
</reference>
<dbReference type="GO" id="GO:0005886">
    <property type="term" value="C:plasma membrane"/>
    <property type="evidence" value="ECO:0007669"/>
    <property type="project" value="UniProtKB-SubCell"/>
</dbReference>
<dbReference type="GO" id="GO:0050909">
    <property type="term" value="P:sensory perception of taste"/>
    <property type="evidence" value="ECO:0007669"/>
    <property type="project" value="InterPro"/>
</dbReference>
<evidence type="ECO:0000256" key="6">
    <source>
        <dbReference type="SAM" id="Phobius"/>
    </source>
</evidence>
<evidence type="ECO:0000256" key="1">
    <source>
        <dbReference type="ARBA" id="ARBA00004651"/>
    </source>
</evidence>
<feature type="transmembrane region" description="Helical" evidence="6">
    <location>
        <begin position="119"/>
        <end position="141"/>
    </location>
</feature>
<dbReference type="AlphaFoldDB" id="A0AAV4WGV4"/>
<accession>A0AAV4WGV4</accession>
<evidence type="ECO:0000313" key="8">
    <source>
        <dbReference type="Proteomes" id="UP001054837"/>
    </source>
</evidence>
<comment type="caution">
    <text evidence="7">The sequence shown here is derived from an EMBL/GenBank/DDBJ whole genome shotgun (WGS) entry which is preliminary data.</text>
</comment>
<keyword evidence="5 6" id="KW-0472">Membrane</keyword>
<feature type="transmembrane region" description="Helical" evidence="6">
    <location>
        <begin position="294"/>
        <end position="313"/>
    </location>
</feature>
<evidence type="ECO:0000313" key="7">
    <source>
        <dbReference type="EMBL" id="GIY82075.1"/>
    </source>
</evidence>
<proteinExistence type="predicted"/>
<keyword evidence="2" id="KW-1003">Cell membrane</keyword>
<evidence type="ECO:0000256" key="2">
    <source>
        <dbReference type="ARBA" id="ARBA00022475"/>
    </source>
</evidence>
<evidence type="ECO:0000256" key="5">
    <source>
        <dbReference type="ARBA" id="ARBA00023136"/>
    </source>
</evidence>
<name>A0AAV4WGV4_9ARAC</name>
<dbReference type="Pfam" id="PF08395">
    <property type="entry name" value="7tm_7"/>
    <property type="match status" value="1"/>
</dbReference>
<comment type="subcellular location">
    <subcellularLocation>
        <location evidence="1">Cell membrane</location>
        <topology evidence="1">Multi-pass membrane protein</topology>
    </subcellularLocation>
</comment>